<dbReference type="AlphaFoldDB" id="A0A4R6RYX3"/>
<accession>A0A4R6RYX3</accession>
<reference evidence="2 3" key="1">
    <citation type="submission" date="2019-03" db="EMBL/GenBank/DDBJ databases">
        <title>Genomic analyses of the natural microbiome of Caenorhabditis elegans.</title>
        <authorList>
            <person name="Samuel B."/>
        </authorList>
    </citation>
    <scope>NUCLEOTIDE SEQUENCE [LARGE SCALE GENOMIC DNA]</scope>
    <source>
        <strain evidence="2 3">JUb18</strain>
    </source>
</reference>
<dbReference type="RefSeq" id="WP_133616602.1">
    <property type="nucleotide sequence ID" value="NZ_SNYA01000004.1"/>
</dbReference>
<feature type="region of interest" description="Disordered" evidence="1">
    <location>
        <begin position="77"/>
        <end position="103"/>
    </location>
</feature>
<keyword evidence="3" id="KW-1185">Reference proteome</keyword>
<proteinExistence type="predicted"/>
<evidence type="ECO:0000313" key="3">
    <source>
        <dbReference type="Proteomes" id="UP000295601"/>
    </source>
</evidence>
<dbReference type="EMBL" id="SNYA01000004">
    <property type="protein sequence ID" value="TDP92369.1"/>
    <property type="molecule type" value="Genomic_DNA"/>
</dbReference>
<gene>
    <name evidence="2" type="ORF">EDF62_1576</name>
</gene>
<dbReference type="Proteomes" id="UP000295601">
    <property type="component" value="Unassembled WGS sequence"/>
</dbReference>
<evidence type="ECO:0000256" key="1">
    <source>
        <dbReference type="SAM" id="MobiDB-lite"/>
    </source>
</evidence>
<feature type="compositionally biased region" description="Basic and acidic residues" evidence="1">
    <location>
        <begin position="77"/>
        <end position="86"/>
    </location>
</feature>
<evidence type="ECO:0000313" key="2">
    <source>
        <dbReference type="EMBL" id="TDP92369.1"/>
    </source>
</evidence>
<organism evidence="2 3">
    <name type="scientific">Leucobacter luti</name>
    <dbReference type="NCBI Taxonomy" id="340320"/>
    <lineage>
        <taxon>Bacteria</taxon>
        <taxon>Bacillati</taxon>
        <taxon>Actinomycetota</taxon>
        <taxon>Actinomycetes</taxon>
        <taxon>Micrococcales</taxon>
        <taxon>Microbacteriaceae</taxon>
        <taxon>Leucobacter</taxon>
    </lineage>
</organism>
<sequence length="103" mass="11816">MPDGFIALANTYLLHGFSDPSDEMLNRSAMFGLWMQETYVEVKNVIDLSEASNRWQRDGGENWRDEDSPFMIRKFRQEDRDAERRTGITWQPGAKRSVSGGAA</sequence>
<name>A0A4R6RYX3_9MICO</name>
<protein>
    <submittedName>
        <fullName evidence="2">Uncharacterized protein</fullName>
    </submittedName>
</protein>
<comment type="caution">
    <text evidence="2">The sequence shown here is derived from an EMBL/GenBank/DDBJ whole genome shotgun (WGS) entry which is preliminary data.</text>
</comment>